<comment type="caution">
    <text evidence="2">The sequence shown here is derived from an EMBL/GenBank/DDBJ whole genome shotgun (WGS) entry which is preliminary data.</text>
</comment>
<evidence type="ECO:0008006" key="4">
    <source>
        <dbReference type="Google" id="ProtNLM"/>
    </source>
</evidence>
<evidence type="ECO:0000313" key="3">
    <source>
        <dbReference type="Proteomes" id="UP000321400"/>
    </source>
</evidence>
<dbReference type="AlphaFoldDB" id="A0A511X1S0"/>
<evidence type="ECO:0000256" key="1">
    <source>
        <dbReference type="SAM" id="MobiDB-lite"/>
    </source>
</evidence>
<sequence>MKQLLLLLLTAVMLVGCQNVEDQNEPNDDQTKDNETNDQMMDDDRNTSDGMTENDQMMSDYQMIDDAELKTKVEKEIESVNNVYLMRMGQTVYVAADIENDTMPIDQTEKAVSQVIKASYPEVETVRLTTNPDFLDLADRYQKEVDAGRPVEGFFNEIGEMIDRVFPDRAE</sequence>
<organism evidence="2 3">
    <name type="scientific">Halolactibacillus alkaliphilus</name>
    <dbReference type="NCBI Taxonomy" id="442899"/>
    <lineage>
        <taxon>Bacteria</taxon>
        <taxon>Bacillati</taxon>
        <taxon>Bacillota</taxon>
        <taxon>Bacilli</taxon>
        <taxon>Bacillales</taxon>
        <taxon>Bacillaceae</taxon>
        <taxon>Halolactibacillus</taxon>
    </lineage>
</organism>
<dbReference type="Pfam" id="PF09580">
    <property type="entry name" value="Spore_YhcN_YlaJ"/>
    <property type="match status" value="1"/>
</dbReference>
<protein>
    <recommendedName>
        <fullName evidence="4">Lipoprotein YhcN</fullName>
    </recommendedName>
</protein>
<dbReference type="RefSeq" id="WP_089801737.1">
    <property type="nucleotide sequence ID" value="NZ_BJYE01000014.1"/>
</dbReference>
<name>A0A511X1S0_9BACI</name>
<evidence type="ECO:0000313" key="2">
    <source>
        <dbReference type="EMBL" id="GEN56883.1"/>
    </source>
</evidence>
<dbReference type="PROSITE" id="PS51257">
    <property type="entry name" value="PROKAR_LIPOPROTEIN"/>
    <property type="match status" value="1"/>
</dbReference>
<gene>
    <name evidence="2" type="ORF">HAL01_13470</name>
</gene>
<dbReference type="OrthoDB" id="1707228at2"/>
<dbReference type="EMBL" id="BJYE01000014">
    <property type="protein sequence ID" value="GEN56883.1"/>
    <property type="molecule type" value="Genomic_DNA"/>
</dbReference>
<dbReference type="Proteomes" id="UP000321400">
    <property type="component" value="Unassembled WGS sequence"/>
</dbReference>
<accession>A0A511X1S0</accession>
<keyword evidence="3" id="KW-1185">Reference proteome</keyword>
<dbReference type="STRING" id="442899.SAMN05720591_11450"/>
<proteinExistence type="predicted"/>
<dbReference type="InterPro" id="IPR019076">
    <property type="entry name" value="Spore_lipoprot_YhcN/YlaJ-like"/>
</dbReference>
<feature type="region of interest" description="Disordered" evidence="1">
    <location>
        <begin position="20"/>
        <end position="54"/>
    </location>
</feature>
<reference evidence="2 3" key="1">
    <citation type="submission" date="2019-07" db="EMBL/GenBank/DDBJ databases">
        <title>Whole genome shotgun sequence of Halolactibacillus alkaliphilus NBRC 103919.</title>
        <authorList>
            <person name="Hosoyama A."/>
            <person name="Uohara A."/>
            <person name="Ohji S."/>
            <person name="Ichikawa N."/>
        </authorList>
    </citation>
    <scope>NUCLEOTIDE SEQUENCE [LARGE SCALE GENOMIC DNA]</scope>
    <source>
        <strain evidence="2 3">NBRC 103919</strain>
    </source>
</reference>